<sequence>MDHRSKKTIVMGSKKSDVDLLLIGKTGNGKSATGNAILKRKVFRSNANVTSVTKQIKTSYSLYKGRNLKVVDGPGALDTDLSEQEALEKLIDSIKVAIASNPQGYHAFLLVVRFGNRFTTEEQRTVEVLKHIFGDYFVNKFCILVVTHGDNLCPEEVGSFEDWCSQQEGAFKSLVHECRNRVVLFDNRTKDQTKMDAQIDHLLTLVDSVSPLGLRYTDDNFRHAQRERDRIVVEAKLPIVQEETLRESSLILQQMRNIQPGQENQLESLNALKVRAENLERSVRDQDKGTGALALIIANVVDIRKAVEGHIDRAKSAIVLKEEQEKIKAEWDRRGEERERQYRADEEEVRKQMERRIAELEREKLENEAKLERMRREAEEKLDDLEENNMEVTNSSIWSTVFQVGGFILGNIVWPILRKAIFKI</sequence>
<reference evidence="7" key="1">
    <citation type="submission" date="2025-08" db="UniProtKB">
        <authorList>
            <consortium name="RefSeq"/>
        </authorList>
    </citation>
    <scope>IDENTIFICATION</scope>
</reference>
<dbReference type="PANTHER" id="PTHR10903">
    <property type="entry name" value="GTPASE, IMAP FAMILY MEMBER-RELATED"/>
    <property type="match status" value="1"/>
</dbReference>
<dbReference type="InterPro" id="IPR006703">
    <property type="entry name" value="G_AIG1"/>
</dbReference>
<accession>A0A9W2YMP1</accession>
<keyword evidence="3" id="KW-0342">GTP-binding</keyword>
<proteinExistence type="inferred from homology"/>
<evidence type="ECO:0000256" key="2">
    <source>
        <dbReference type="ARBA" id="ARBA00022741"/>
    </source>
</evidence>
<gene>
    <name evidence="7" type="primary">LOC106070430</name>
</gene>
<evidence type="ECO:0000256" key="1">
    <source>
        <dbReference type="ARBA" id="ARBA00008535"/>
    </source>
</evidence>
<dbReference type="Gene3D" id="3.40.50.300">
    <property type="entry name" value="P-loop containing nucleotide triphosphate hydrolases"/>
    <property type="match status" value="1"/>
</dbReference>
<keyword evidence="2" id="KW-0547">Nucleotide-binding</keyword>
<dbReference type="PROSITE" id="PS51720">
    <property type="entry name" value="G_AIG1"/>
    <property type="match status" value="1"/>
</dbReference>
<keyword evidence="6" id="KW-1185">Reference proteome</keyword>
<evidence type="ECO:0000256" key="4">
    <source>
        <dbReference type="SAM" id="Coils"/>
    </source>
</evidence>
<dbReference type="GeneID" id="106070430"/>
<dbReference type="InterPro" id="IPR027417">
    <property type="entry name" value="P-loop_NTPase"/>
</dbReference>
<dbReference type="InterPro" id="IPR045058">
    <property type="entry name" value="GIMA/IAN/Toc"/>
</dbReference>
<name>A0A9W2YMP1_BIOGL</name>
<dbReference type="Pfam" id="PF04548">
    <property type="entry name" value="AIG1"/>
    <property type="match status" value="1"/>
</dbReference>
<organism evidence="6 7">
    <name type="scientific">Biomphalaria glabrata</name>
    <name type="common">Bloodfluke planorb</name>
    <name type="synonym">Freshwater snail</name>
    <dbReference type="NCBI Taxonomy" id="6526"/>
    <lineage>
        <taxon>Eukaryota</taxon>
        <taxon>Metazoa</taxon>
        <taxon>Spiralia</taxon>
        <taxon>Lophotrochozoa</taxon>
        <taxon>Mollusca</taxon>
        <taxon>Gastropoda</taxon>
        <taxon>Heterobranchia</taxon>
        <taxon>Euthyneura</taxon>
        <taxon>Panpulmonata</taxon>
        <taxon>Hygrophila</taxon>
        <taxon>Lymnaeoidea</taxon>
        <taxon>Planorbidae</taxon>
        <taxon>Biomphalaria</taxon>
    </lineage>
</organism>
<comment type="similarity">
    <text evidence="1">Belongs to the TRAFAC class TrmE-Era-EngA-EngB-Septin-like GTPase superfamily. AIG1/Toc34/Toc159-like paraseptin GTPase family. IAN subfamily.</text>
</comment>
<dbReference type="Proteomes" id="UP001165740">
    <property type="component" value="Chromosome 13"/>
</dbReference>
<dbReference type="PANTHER" id="PTHR10903:SF184">
    <property type="entry name" value="GTP-BINDING PROTEIN A"/>
    <property type="match status" value="1"/>
</dbReference>
<feature type="coiled-coil region" evidence="4">
    <location>
        <begin position="343"/>
        <end position="395"/>
    </location>
</feature>
<dbReference type="FunFam" id="3.40.50.300:FF:000840">
    <property type="entry name" value="Immune-associated nucleotide-binding protein 9"/>
    <property type="match status" value="1"/>
</dbReference>
<evidence type="ECO:0000256" key="3">
    <source>
        <dbReference type="ARBA" id="ARBA00023134"/>
    </source>
</evidence>
<evidence type="ECO:0000313" key="6">
    <source>
        <dbReference type="Proteomes" id="UP001165740"/>
    </source>
</evidence>
<protein>
    <submittedName>
        <fullName evidence="7">Uncharacterized protein LOC106070430 isoform X1</fullName>
    </submittedName>
</protein>
<dbReference type="SUPFAM" id="SSF52540">
    <property type="entry name" value="P-loop containing nucleoside triphosphate hydrolases"/>
    <property type="match status" value="1"/>
</dbReference>
<evidence type="ECO:0000259" key="5">
    <source>
        <dbReference type="PROSITE" id="PS51720"/>
    </source>
</evidence>
<dbReference type="OrthoDB" id="431287at2759"/>
<dbReference type="GO" id="GO:0005525">
    <property type="term" value="F:GTP binding"/>
    <property type="evidence" value="ECO:0007669"/>
    <property type="project" value="UniProtKB-KW"/>
</dbReference>
<dbReference type="OMA" id="VEMIMKT"/>
<feature type="domain" description="AIG1-type G" evidence="5">
    <location>
        <begin position="15"/>
        <end position="225"/>
    </location>
</feature>
<dbReference type="RefSeq" id="XP_055864086.1">
    <property type="nucleotide sequence ID" value="XM_056008111.1"/>
</dbReference>
<keyword evidence="4" id="KW-0175">Coiled coil</keyword>
<dbReference type="AlphaFoldDB" id="A0A9W2YMP1"/>
<evidence type="ECO:0000313" key="7">
    <source>
        <dbReference type="RefSeq" id="XP_055864086.1"/>
    </source>
</evidence>